<dbReference type="RefSeq" id="WP_092639152.1">
    <property type="nucleotide sequence ID" value="NZ_FNID01000010.1"/>
</dbReference>
<dbReference type="Proteomes" id="UP000199182">
    <property type="component" value="Unassembled WGS sequence"/>
</dbReference>
<gene>
    <name evidence="2" type="ORF">SAMN05192585_11069</name>
</gene>
<dbReference type="GO" id="GO:0000150">
    <property type="term" value="F:DNA strand exchange activity"/>
    <property type="evidence" value="ECO:0007669"/>
    <property type="project" value="InterPro"/>
</dbReference>
<accession>A0A1G9YAL6</accession>
<protein>
    <recommendedName>
        <fullName evidence="1">Recombinase domain-containing protein</fullName>
    </recommendedName>
</protein>
<dbReference type="OrthoDB" id="2188903at2"/>
<keyword evidence="3" id="KW-1185">Reference proteome</keyword>
<evidence type="ECO:0000313" key="3">
    <source>
        <dbReference type="Proteomes" id="UP000199182"/>
    </source>
</evidence>
<dbReference type="InterPro" id="IPR038109">
    <property type="entry name" value="DNA_bind_recomb_sf"/>
</dbReference>
<dbReference type="AlphaFoldDB" id="A0A1G9YAL6"/>
<evidence type="ECO:0000313" key="2">
    <source>
        <dbReference type="EMBL" id="SDN06189.1"/>
    </source>
</evidence>
<reference evidence="2 3" key="1">
    <citation type="submission" date="2016-10" db="EMBL/GenBank/DDBJ databases">
        <authorList>
            <person name="de Groot N.N."/>
        </authorList>
    </citation>
    <scope>NUCLEOTIDE SEQUENCE [LARGE SCALE GENOMIC DNA]</scope>
    <source>
        <strain evidence="2 3">CGMCC 1.5012</strain>
    </source>
</reference>
<feature type="domain" description="Recombinase" evidence="1">
    <location>
        <begin position="5"/>
        <end position="91"/>
    </location>
</feature>
<dbReference type="GO" id="GO:0003677">
    <property type="term" value="F:DNA binding"/>
    <property type="evidence" value="ECO:0007669"/>
    <property type="project" value="InterPro"/>
</dbReference>
<organism evidence="2 3">
    <name type="scientific">Acetanaerobacterium elongatum</name>
    <dbReference type="NCBI Taxonomy" id="258515"/>
    <lineage>
        <taxon>Bacteria</taxon>
        <taxon>Bacillati</taxon>
        <taxon>Bacillota</taxon>
        <taxon>Clostridia</taxon>
        <taxon>Eubacteriales</taxon>
        <taxon>Oscillospiraceae</taxon>
        <taxon>Acetanaerobacterium</taxon>
    </lineage>
</organism>
<dbReference type="EMBL" id="FNID01000010">
    <property type="protein sequence ID" value="SDN06189.1"/>
    <property type="molecule type" value="Genomic_DNA"/>
</dbReference>
<dbReference type="Gene3D" id="3.90.1750.20">
    <property type="entry name" value="Putative Large Serine Recombinase, Chain B, Domain 2"/>
    <property type="match status" value="1"/>
</dbReference>
<dbReference type="PROSITE" id="PS51737">
    <property type="entry name" value="RECOMBINASE_DNA_BIND"/>
    <property type="match status" value="1"/>
</dbReference>
<evidence type="ECO:0000259" key="1">
    <source>
        <dbReference type="PROSITE" id="PS51737"/>
    </source>
</evidence>
<proteinExistence type="predicted"/>
<dbReference type="STRING" id="258515.SAMN05192585_11069"/>
<name>A0A1G9YAL6_9FIRM</name>
<dbReference type="InterPro" id="IPR011109">
    <property type="entry name" value="DNA_bind_recombinase_dom"/>
</dbReference>
<sequence length="143" mass="16120">MSHTPYGYRIINGKAVIDEQAAEQVKNLFQSYLTGDSLATAAKKADINAFHAGISRMLQNKRYLGDEYYPALIDSDTFAAAESERIRRAEKLGRVREPKVKKEVVYPTSFRISEGTEQFDDPFQQAEYAYSLIETEVNVDGGQ</sequence>